<proteinExistence type="inferred from homology"/>
<evidence type="ECO:0000256" key="9">
    <source>
        <dbReference type="ARBA" id="ARBA00023002"/>
    </source>
</evidence>
<evidence type="ECO:0000256" key="4">
    <source>
        <dbReference type="ARBA" id="ARBA00011881"/>
    </source>
</evidence>
<evidence type="ECO:0000256" key="15">
    <source>
        <dbReference type="ARBA" id="ARBA00066458"/>
    </source>
</evidence>
<evidence type="ECO:0000256" key="12">
    <source>
        <dbReference type="ARBA" id="ARBA00052399"/>
    </source>
</evidence>
<dbReference type="FunFam" id="3.20.20.70:FF:000062">
    <property type="entry name" value="Cytochrome b2, mitochondrial, putative"/>
    <property type="match status" value="1"/>
</dbReference>
<comment type="subunit">
    <text evidence="4">Homotetramer.</text>
</comment>
<dbReference type="InterPro" id="IPR037396">
    <property type="entry name" value="FMN_HAD"/>
</dbReference>
<feature type="region of interest" description="Disordered" evidence="17">
    <location>
        <begin position="1"/>
        <end position="29"/>
    </location>
</feature>
<evidence type="ECO:0000256" key="1">
    <source>
        <dbReference type="ARBA" id="ARBA00001917"/>
    </source>
</evidence>
<keyword evidence="5" id="KW-0349">Heme</keyword>
<dbReference type="CDD" id="cd02922">
    <property type="entry name" value="FCB2_FMN"/>
    <property type="match status" value="1"/>
</dbReference>
<evidence type="ECO:0000256" key="6">
    <source>
        <dbReference type="ARBA" id="ARBA00022630"/>
    </source>
</evidence>
<dbReference type="InterPro" id="IPR001199">
    <property type="entry name" value="Cyt_B5-like_heme/steroid-bd"/>
</dbReference>
<comment type="similarity">
    <text evidence="13">In the C-terminal section; belongs to the FMN-dependent alpha-hydroxy acid dehydrogenase family.</text>
</comment>
<reference evidence="20" key="1">
    <citation type="submission" date="2023-01" db="EMBL/GenBank/DDBJ databases">
        <title>Exophiala dermititidis isolated from Cystic Fibrosis Patient.</title>
        <authorList>
            <person name="Kurbessoian T."/>
            <person name="Crocker A."/>
            <person name="Murante D."/>
            <person name="Hogan D.A."/>
            <person name="Stajich J.E."/>
        </authorList>
    </citation>
    <scope>NUCLEOTIDE SEQUENCE</scope>
    <source>
        <strain evidence="20">Ex8</strain>
    </source>
</reference>
<dbReference type="PANTHER" id="PTHR10578">
    <property type="entry name" value="S -2-HYDROXY-ACID OXIDASE-RELATED"/>
    <property type="match status" value="1"/>
</dbReference>
<dbReference type="InterPro" id="IPR036400">
    <property type="entry name" value="Cyt_B5-like_heme/steroid_sf"/>
</dbReference>
<organism evidence="20 21">
    <name type="scientific">Exophiala dermatitidis</name>
    <name type="common">Black yeast-like fungus</name>
    <name type="synonym">Wangiella dermatitidis</name>
    <dbReference type="NCBI Taxonomy" id="5970"/>
    <lineage>
        <taxon>Eukaryota</taxon>
        <taxon>Fungi</taxon>
        <taxon>Dikarya</taxon>
        <taxon>Ascomycota</taxon>
        <taxon>Pezizomycotina</taxon>
        <taxon>Eurotiomycetes</taxon>
        <taxon>Chaetothyriomycetidae</taxon>
        <taxon>Chaetothyriales</taxon>
        <taxon>Herpotrichiellaceae</taxon>
        <taxon>Exophiala</taxon>
    </lineage>
</organism>
<name>A0AAN6EUU9_EXODE</name>
<gene>
    <name evidence="20" type="ORF">HRR80_005187</name>
</gene>
<keyword evidence="7" id="KW-0288">FMN</keyword>
<comment type="subcellular location">
    <subcellularLocation>
        <location evidence="3">Mitochondrion intermembrane space</location>
    </subcellularLocation>
</comment>
<sequence length="652" mass="72563">MPPRPNQTTRGQQPAQRTNPLTPQWPPQWNRTLGTANRGFVITVAKKHRTNSRLQIFPRAAAPTRPRRFWGLRKQIQWESSPTVTSEFFISLRQVLKVVLSGTYSLCQIWSRFATHLRAGPGKTNYQVSLIQHTPLTPNQEPKMADQTSNANGPKISVEELSKHNAPSDAWIVIDGTVWDVTEFAPRHPGGVDVILEYLGQDATRAYNEVHSPSLVSRYLDKSKNKGRLDESTITEAWRRKLNQAQEIENKPSPSTHDQTETEQKQPPLDSIINLYDFEEVAKKVVSPKSWAYYSGAANDCLSLAANIDWYRKIWFRPRVLVGVKEVDTTATVLGEKYSVPIFTSPAALAKLSHPDGELAMARGVVSRGTTMCVCNGASYSLAEITEAMPPIYPKFFQLYFNKDRRATETLLREVVSLKPRAILATVDLPVVGKREADERIKIDATFKPSRNVQGASVLPKDNKGTGLARATGSWIDPDITWKDIKWLIEFTGIPVFVKGIQCAADARKALEAGCKGIYISNHGGRAVDTAQPSILTLLEIQANCPEVLEKMEVFIDGGIRRGTDVLKAICLGASAVCLGRPFLYSLVYGQEGVEKAIDILKDELETAMQMVGITSLSQAHPGLLNTADIDRFVYRGDAHPWARKIVRQVKL</sequence>
<keyword evidence="9" id="KW-0560">Oxidoreductase</keyword>
<feature type="domain" description="FMN hydroxy acid dehydrogenase" evidence="19">
    <location>
        <begin position="267"/>
        <end position="630"/>
    </location>
</feature>
<evidence type="ECO:0000256" key="11">
    <source>
        <dbReference type="ARBA" id="ARBA00023128"/>
    </source>
</evidence>
<dbReference type="SUPFAM" id="SSF55856">
    <property type="entry name" value="Cytochrome b5-like heme/steroid binding domain"/>
    <property type="match status" value="1"/>
</dbReference>
<evidence type="ECO:0000259" key="19">
    <source>
        <dbReference type="PROSITE" id="PS51349"/>
    </source>
</evidence>
<keyword evidence="11" id="KW-0496">Mitochondrion</keyword>
<evidence type="ECO:0000313" key="20">
    <source>
        <dbReference type="EMBL" id="KAJ8991134.1"/>
    </source>
</evidence>
<evidence type="ECO:0000313" key="21">
    <source>
        <dbReference type="Proteomes" id="UP001161757"/>
    </source>
</evidence>
<evidence type="ECO:0000256" key="8">
    <source>
        <dbReference type="ARBA" id="ARBA00022723"/>
    </source>
</evidence>
<dbReference type="PANTHER" id="PTHR10578:SF104">
    <property type="entry name" value="CYTOCHROME B2, MITOCHONDRIAL-RELATED"/>
    <property type="match status" value="1"/>
</dbReference>
<dbReference type="SUPFAM" id="SSF51395">
    <property type="entry name" value="FMN-linked oxidoreductases"/>
    <property type="match status" value="1"/>
</dbReference>
<dbReference type="AlphaFoldDB" id="A0AAN6EUU9"/>
<dbReference type="GO" id="GO:0005758">
    <property type="term" value="C:mitochondrial intermembrane space"/>
    <property type="evidence" value="ECO:0007669"/>
    <property type="project" value="UniProtKB-SubCell"/>
</dbReference>
<dbReference type="InterPro" id="IPR000262">
    <property type="entry name" value="FMN-dep_DH"/>
</dbReference>
<evidence type="ECO:0000256" key="14">
    <source>
        <dbReference type="ARBA" id="ARBA00061589"/>
    </source>
</evidence>
<comment type="cofactor">
    <cofactor evidence="2">
        <name>heme b</name>
        <dbReference type="ChEBI" id="CHEBI:60344"/>
    </cofactor>
</comment>
<comment type="caution">
    <text evidence="20">The sequence shown here is derived from an EMBL/GenBank/DDBJ whole genome shotgun (WGS) entry which is preliminary data.</text>
</comment>
<comment type="similarity">
    <text evidence="14">In the N-terminal section; belongs to the cytochrome b5 family.</text>
</comment>
<dbReference type="Pfam" id="PF00173">
    <property type="entry name" value="Cyt-b5"/>
    <property type="match status" value="1"/>
</dbReference>
<dbReference type="InterPro" id="IPR037458">
    <property type="entry name" value="L-MDH/L-LDH_FMN-bd"/>
</dbReference>
<evidence type="ECO:0000259" key="18">
    <source>
        <dbReference type="PROSITE" id="PS50255"/>
    </source>
</evidence>
<feature type="domain" description="Cytochrome b5 heme-binding" evidence="18">
    <location>
        <begin position="153"/>
        <end position="230"/>
    </location>
</feature>
<feature type="region of interest" description="Disordered" evidence="17">
    <location>
        <begin position="244"/>
        <end position="266"/>
    </location>
</feature>
<evidence type="ECO:0000256" key="17">
    <source>
        <dbReference type="SAM" id="MobiDB-lite"/>
    </source>
</evidence>
<dbReference type="SMART" id="SM01117">
    <property type="entry name" value="Cyt-b5"/>
    <property type="match status" value="1"/>
</dbReference>
<dbReference type="InterPro" id="IPR013785">
    <property type="entry name" value="Aldolase_TIM"/>
</dbReference>
<comment type="catalytic activity">
    <reaction evidence="12">
        <text>(S)-lactate + 2 Fe(III)-[cytochrome c] = 2 Fe(II)-[cytochrome c] + pyruvate + 2 H(+)</text>
        <dbReference type="Rhea" id="RHEA:19909"/>
        <dbReference type="Rhea" id="RHEA-COMP:10350"/>
        <dbReference type="Rhea" id="RHEA-COMP:14399"/>
        <dbReference type="ChEBI" id="CHEBI:15361"/>
        <dbReference type="ChEBI" id="CHEBI:15378"/>
        <dbReference type="ChEBI" id="CHEBI:16651"/>
        <dbReference type="ChEBI" id="CHEBI:29033"/>
        <dbReference type="ChEBI" id="CHEBI:29034"/>
        <dbReference type="EC" id="1.1.2.3"/>
    </reaction>
    <physiologicalReaction direction="left-to-right" evidence="12">
        <dbReference type="Rhea" id="RHEA:19910"/>
    </physiologicalReaction>
</comment>
<evidence type="ECO:0000256" key="16">
    <source>
        <dbReference type="ARBA" id="ARBA00068515"/>
    </source>
</evidence>
<evidence type="ECO:0000256" key="5">
    <source>
        <dbReference type="ARBA" id="ARBA00022617"/>
    </source>
</evidence>
<accession>A0AAN6EUU9</accession>
<evidence type="ECO:0000256" key="7">
    <source>
        <dbReference type="ARBA" id="ARBA00022643"/>
    </source>
</evidence>
<dbReference type="Gene3D" id="3.20.20.70">
    <property type="entry name" value="Aldolase class I"/>
    <property type="match status" value="1"/>
</dbReference>
<evidence type="ECO:0000256" key="2">
    <source>
        <dbReference type="ARBA" id="ARBA00001970"/>
    </source>
</evidence>
<dbReference type="Proteomes" id="UP001161757">
    <property type="component" value="Unassembled WGS sequence"/>
</dbReference>
<feature type="compositionally biased region" description="Polar residues" evidence="17">
    <location>
        <begin position="244"/>
        <end position="257"/>
    </location>
</feature>
<dbReference type="GO" id="GO:0004460">
    <property type="term" value="F:L-lactate dehydrogenase (cytochrome) activity"/>
    <property type="evidence" value="ECO:0007669"/>
    <property type="project" value="UniProtKB-EC"/>
</dbReference>
<dbReference type="PROSITE" id="PS50255">
    <property type="entry name" value="CYTOCHROME_B5_2"/>
    <property type="match status" value="1"/>
</dbReference>
<keyword evidence="8" id="KW-0479">Metal-binding</keyword>
<dbReference type="Pfam" id="PF01070">
    <property type="entry name" value="FMN_dh"/>
    <property type="match status" value="1"/>
</dbReference>
<comment type="cofactor">
    <cofactor evidence="1">
        <name>FMN</name>
        <dbReference type="ChEBI" id="CHEBI:58210"/>
    </cofactor>
</comment>
<protein>
    <recommendedName>
        <fullName evidence="16">L-lactate dehydrogenase (cytochrome)</fullName>
        <ecNumber evidence="15">1.1.2.3</ecNumber>
    </recommendedName>
</protein>
<evidence type="ECO:0000256" key="13">
    <source>
        <dbReference type="ARBA" id="ARBA00061137"/>
    </source>
</evidence>
<dbReference type="GO" id="GO:0046872">
    <property type="term" value="F:metal ion binding"/>
    <property type="evidence" value="ECO:0007669"/>
    <property type="project" value="UniProtKB-KW"/>
</dbReference>
<evidence type="ECO:0000256" key="3">
    <source>
        <dbReference type="ARBA" id="ARBA00004569"/>
    </source>
</evidence>
<keyword evidence="6" id="KW-0285">Flavoprotein</keyword>
<keyword evidence="10" id="KW-0408">Iron</keyword>
<dbReference type="PROSITE" id="PS51349">
    <property type="entry name" value="FMN_HYDROXY_ACID_DH_2"/>
    <property type="match status" value="1"/>
</dbReference>
<evidence type="ECO:0000256" key="10">
    <source>
        <dbReference type="ARBA" id="ARBA00023004"/>
    </source>
</evidence>
<dbReference type="EC" id="1.1.2.3" evidence="15"/>
<dbReference type="Gene3D" id="3.10.120.10">
    <property type="entry name" value="Cytochrome b5-like heme/steroid binding domain"/>
    <property type="match status" value="1"/>
</dbReference>
<dbReference type="EMBL" id="JAJGCB010000009">
    <property type="protein sequence ID" value="KAJ8991134.1"/>
    <property type="molecule type" value="Genomic_DNA"/>
</dbReference>